<dbReference type="InterPro" id="IPR036259">
    <property type="entry name" value="MFS_trans_sf"/>
</dbReference>
<reference evidence="7" key="2">
    <citation type="submission" date="2020-12" db="EMBL/GenBank/DDBJ databases">
        <authorList>
            <person name="Kanost M."/>
        </authorList>
    </citation>
    <scope>NUCLEOTIDE SEQUENCE</scope>
</reference>
<dbReference type="InterPro" id="IPR005829">
    <property type="entry name" value="Sugar_transporter_CS"/>
</dbReference>
<sequence length="544" mass="60795">MDRISSESESEMKFDTVLNAEIGPFGKYQLTTIALLSLPAIFCACMAGDYIFTAGSIQHRCAIPQCDGPQPEFAPEWILNAVPGTATGFDNCYRYANATDNIDAIPNNQDICPAGLFDRSTSVPCDSFVYETTNTVVYDFNLECQEWLRTLPGTLNSLGGMVALLLAGYISDHFGRRMSIVIFCFNIGLIGLIRAFSVNYTMYVVFQFLQTALGGGAFSAAYILAAEVVGAEYRVRTSATMSSLFALGQVLLGLLAWAIPEWRKLTLTMFVPIFALVSYYWLLSESYRWLLSKNEKEKATVALQRAARMNGKEISDKSLNFLLNAIQNTAANKNSENKNIFYRVIKSPVMLRRCCTTPFLWITTVFIYYGLSINSVNLTGNKYINYIAIAAVEIPGFWTAVLLLDRIGRRITLFSGFMICAICNFAFAFTPKNFYVLPLIFYLIGKYCIGLVMTSLYLFTAELYPTRYRHSFLGFSSMLGRIGSVVSPLTPPLMIYWRGIPSMMFAVLAFIASFLVMTQPETRGLKVPDTFEDAEQLGKKTALR</sequence>
<proteinExistence type="predicted"/>
<keyword evidence="4 5" id="KW-0472">Membrane</keyword>
<dbReference type="GO" id="GO:0016020">
    <property type="term" value="C:membrane"/>
    <property type="evidence" value="ECO:0007669"/>
    <property type="project" value="UniProtKB-SubCell"/>
</dbReference>
<dbReference type="InterPro" id="IPR011701">
    <property type="entry name" value="MFS"/>
</dbReference>
<feature type="transmembrane region" description="Helical" evidence="5">
    <location>
        <begin position="237"/>
        <end position="259"/>
    </location>
</feature>
<accession>A0A922D160</accession>
<feature type="transmembrane region" description="Helical" evidence="5">
    <location>
        <begin position="471"/>
        <end position="489"/>
    </location>
</feature>
<dbReference type="AlphaFoldDB" id="A0A922D160"/>
<feature type="transmembrane region" description="Helical" evidence="5">
    <location>
        <begin position="383"/>
        <end position="404"/>
    </location>
</feature>
<evidence type="ECO:0000256" key="5">
    <source>
        <dbReference type="SAM" id="Phobius"/>
    </source>
</evidence>
<feature type="domain" description="Major facilitator superfamily (MFS) profile" evidence="6">
    <location>
        <begin position="76"/>
        <end position="523"/>
    </location>
</feature>
<keyword evidence="8" id="KW-1185">Reference proteome</keyword>
<evidence type="ECO:0000256" key="4">
    <source>
        <dbReference type="ARBA" id="ARBA00023136"/>
    </source>
</evidence>
<evidence type="ECO:0000256" key="3">
    <source>
        <dbReference type="ARBA" id="ARBA00022989"/>
    </source>
</evidence>
<feature type="transmembrane region" description="Helical" evidence="5">
    <location>
        <begin position="350"/>
        <end position="371"/>
    </location>
</feature>
<keyword evidence="3 5" id="KW-1133">Transmembrane helix</keyword>
<feature type="transmembrane region" description="Helical" evidence="5">
    <location>
        <begin position="435"/>
        <end position="459"/>
    </location>
</feature>
<evidence type="ECO:0000256" key="2">
    <source>
        <dbReference type="ARBA" id="ARBA00022692"/>
    </source>
</evidence>
<protein>
    <recommendedName>
        <fullName evidence="6">Major facilitator superfamily (MFS) profile domain-containing protein</fullName>
    </recommendedName>
</protein>
<comment type="caution">
    <text evidence="7">The sequence shown here is derived from an EMBL/GenBank/DDBJ whole genome shotgun (WGS) entry which is preliminary data.</text>
</comment>
<feature type="transmembrane region" description="Helical" evidence="5">
    <location>
        <begin position="265"/>
        <end position="283"/>
    </location>
</feature>
<dbReference type="Gene3D" id="1.20.1250.20">
    <property type="entry name" value="MFS general substrate transporter like domains"/>
    <property type="match status" value="1"/>
</dbReference>
<dbReference type="OrthoDB" id="2261376at2759"/>
<name>A0A922D160_MANSE</name>
<evidence type="ECO:0000259" key="6">
    <source>
        <dbReference type="PROSITE" id="PS50850"/>
    </source>
</evidence>
<dbReference type="EMBL" id="JH669351">
    <property type="protein sequence ID" value="KAG6465066.1"/>
    <property type="molecule type" value="Genomic_DNA"/>
</dbReference>
<dbReference type="SUPFAM" id="SSF103473">
    <property type="entry name" value="MFS general substrate transporter"/>
    <property type="match status" value="1"/>
</dbReference>
<feature type="transmembrane region" description="Helical" evidence="5">
    <location>
        <begin position="411"/>
        <end position="429"/>
    </location>
</feature>
<dbReference type="PROSITE" id="PS00216">
    <property type="entry name" value="SUGAR_TRANSPORT_1"/>
    <property type="match status" value="1"/>
</dbReference>
<feature type="transmembrane region" description="Helical" evidence="5">
    <location>
        <begin position="178"/>
        <end position="196"/>
    </location>
</feature>
<dbReference type="PROSITE" id="PS50850">
    <property type="entry name" value="MFS"/>
    <property type="match status" value="1"/>
</dbReference>
<dbReference type="Proteomes" id="UP000791440">
    <property type="component" value="Unassembled WGS sequence"/>
</dbReference>
<organism evidence="7 8">
    <name type="scientific">Manduca sexta</name>
    <name type="common">Tobacco hawkmoth</name>
    <name type="synonym">Tobacco hornworm</name>
    <dbReference type="NCBI Taxonomy" id="7130"/>
    <lineage>
        <taxon>Eukaryota</taxon>
        <taxon>Metazoa</taxon>
        <taxon>Ecdysozoa</taxon>
        <taxon>Arthropoda</taxon>
        <taxon>Hexapoda</taxon>
        <taxon>Insecta</taxon>
        <taxon>Pterygota</taxon>
        <taxon>Neoptera</taxon>
        <taxon>Endopterygota</taxon>
        <taxon>Lepidoptera</taxon>
        <taxon>Glossata</taxon>
        <taxon>Ditrysia</taxon>
        <taxon>Bombycoidea</taxon>
        <taxon>Sphingidae</taxon>
        <taxon>Sphinginae</taxon>
        <taxon>Sphingini</taxon>
        <taxon>Manduca</taxon>
    </lineage>
</organism>
<dbReference type="Pfam" id="PF07690">
    <property type="entry name" value="MFS_1"/>
    <property type="match status" value="1"/>
</dbReference>
<gene>
    <name evidence="7" type="ORF">O3G_MSEX014916</name>
</gene>
<evidence type="ECO:0000313" key="8">
    <source>
        <dbReference type="Proteomes" id="UP000791440"/>
    </source>
</evidence>
<dbReference type="InterPro" id="IPR020846">
    <property type="entry name" value="MFS_dom"/>
</dbReference>
<evidence type="ECO:0000313" key="7">
    <source>
        <dbReference type="EMBL" id="KAG6465066.1"/>
    </source>
</evidence>
<dbReference type="GO" id="GO:0022857">
    <property type="term" value="F:transmembrane transporter activity"/>
    <property type="evidence" value="ECO:0007669"/>
    <property type="project" value="InterPro"/>
</dbReference>
<feature type="transmembrane region" description="Helical" evidence="5">
    <location>
        <begin position="495"/>
        <end position="516"/>
    </location>
</feature>
<feature type="transmembrane region" description="Helical" evidence="5">
    <location>
        <begin position="202"/>
        <end position="225"/>
    </location>
</feature>
<keyword evidence="2 5" id="KW-0812">Transmembrane</keyword>
<dbReference type="PANTHER" id="PTHR24064">
    <property type="entry name" value="SOLUTE CARRIER FAMILY 22 MEMBER"/>
    <property type="match status" value="1"/>
</dbReference>
<comment type="subcellular location">
    <subcellularLocation>
        <location evidence="1">Membrane</location>
        <topology evidence="1">Multi-pass membrane protein</topology>
    </subcellularLocation>
</comment>
<reference evidence="7" key="1">
    <citation type="journal article" date="2016" name="Insect Biochem. Mol. Biol.">
        <title>Multifaceted biological insights from a draft genome sequence of the tobacco hornworm moth, Manduca sexta.</title>
        <authorList>
            <person name="Kanost M.R."/>
            <person name="Arrese E.L."/>
            <person name="Cao X."/>
            <person name="Chen Y.R."/>
            <person name="Chellapilla S."/>
            <person name="Goldsmith M.R."/>
            <person name="Grosse-Wilde E."/>
            <person name="Heckel D.G."/>
            <person name="Herndon N."/>
            <person name="Jiang H."/>
            <person name="Papanicolaou A."/>
            <person name="Qu J."/>
            <person name="Soulages J.L."/>
            <person name="Vogel H."/>
            <person name="Walters J."/>
            <person name="Waterhouse R.M."/>
            <person name="Ahn S.J."/>
            <person name="Almeida F.C."/>
            <person name="An C."/>
            <person name="Aqrawi P."/>
            <person name="Bretschneider A."/>
            <person name="Bryant W.B."/>
            <person name="Bucks S."/>
            <person name="Chao H."/>
            <person name="Chevignon G."/>
            <person name="Christen J.M."/>
            <person name="Clarke D.F."/>
            <person name="Dittmer N.T."/>
            <person name="Ferguson L.C.F."/>
            <person name="Garavelou S."/>
            <person name="Gordon K.H.J."/>
            <person name="Gunaratna R.T."/>
            <person name="Han Y."/>
            <person name="Hauser F."/>
            <person name="He Y."/>
            <person name="Heidel-Fischer H."/>
            <person name="Hirsh A."/>
            <person name="Hu Y."/>
            <person name="Jiang H."/>
            <person name="Kalra D."/>
            <person name="Klinner C."/>
            <person name="Konig C."/>
            <person name="Kovar C."/>
            <person name="Kroll A.R."/>
            <person name="Kuwar S.S."/>
            <person name="Lee S.L."/>
            <person name="Lehman R."/>
            <person name="Li K."/>
            <person name="Li Z."/>
            <person name="Liang H."/>
            <person name="Lovelace S."/>
            <person name="Lu Z."/>
            <person name="Mansfield J.H."/>
            <person name="McCulloch K.J."/>
            <person name="Mathew T."/>
            <person name="Morton B."/>
            <person name="Muzny D.M."/>
            <person name="Neunemann D."/>
            <person name="Ongeri F."/>
            <person name="Pauchet Y."/>
            <person name="Pu L.L."/>
            <person name="Pyrousis I."/>
            <person name="Rao X.J."/>
            <person name="Redding A."/>
            <person name="Roesel C."/>
            <person name="Sanchez-Gracia A."/>
            <person name="Schaack S."/>
            <person name="Shukla A."/>
            <person name="Tetreau G."/>
            <person name="Wang Y."/>
            <person name="Xiong G.H."/>
            <person name="Traut W."/>
            <person name="Walsh T.K."/>
            <person name="Worley K.C."/>
            <person name="Wu D."/>
            <person name="Wu W."/>
            <person name="Wu Y.Q."/>
            <person name="Zhang X."/>
            <person name="Zou Z."/>
            <person name="Zucker H."/>
            <person name="Briscoe A.D."/>
            <person name="Burmester T."/>
            <person name="Clem R.J."/>
            <person name="Feyereisen R."/>
            <person name="Grimmelikhuijzen C.J.P."/>
            <person name="Hamodrakas S.J."/>
            <person name="Hansson B.S."/>
            <person name="Huguet E."/>
            <person name="Jermiin L.S."/>
            <person name="Lan Q."/>
            <person name="Lehman H.K."/>
            <person name="Lorenzen M."/>
            <person name="Merzendorfer H."/>
            <person name="Michalopoulos I."/>
            <person name="Morton D.B."/>
            <person name="Muthukrishnan S."/>
            <person name="Oakeshott J.G."/>
            <person name="Palmer W."/>
            <person name="Park Y."/>
            <person name="Passarelli A.L."/>
            <person name="Rozas J."/>
            <person name="Schwartz L.M."/>
            <person name="Smith W."/>
            <person name="Southgate A."/>
            <person name="Vilcinskas A."/>
            <person name="Vogt R."/>
            <person name="Wang P."/>
            <person name="Werren J."/>
            <person name="Yu X.Q."/>
            <person name="Zhou J.J."/>
            <person name="Brown S.J."/>
            <person name="Scherer S.E."/>
            <person name="Richards S."/>
            <person name="Blissard G.W."/>
        </authorList>
    </citation>
    <scope>NUCLEOTIDE SEQUENCE</scope>
</reference>
<evidence type="ECO:0000256" key="1">
    <source>
        <dbReference type="ARBA" id="ARBA00004141"/>
    </source>
</evidence>